<reference evidence="3" key="1">
    <citation type="submission" date="2022-09" db="EMBL/GenBank/DDBJ databases">
        <title>Characterization of three MwoI isoschizomers from sequenced genome and metagenomes.</title>
        <authorList>
            <person name="Fomenkov A."/>
            <person name="Xu S.Y."/>
            <person name="Roberts R.J."/>
        </authorList>
    </citation>
    <scope>NUCLEOTIDE SEQUENCE</scope>
    <source>
        <strain evidence="3">DSM 2970</strain>
    </source>
</reference>
<dbReference type="Proteomes" id="UP001369247">
    <property type="component" value="Unassembled WGS sequence"/>
</dbReference>
<dbReference type="CDD" id="cd04179">
    <property type="entry name" value="DPM_DPG-synthase_like"/>
    <property type="match status" value="1"/>
</dbReference>
<keyword evidence="4" id="KW-1185">Reference proteome</keyword>
<dbReference type="GeneID" id="75106382"/>
<dbReference type="PANTHER" id="PTHR48090">
    <property type="entry name" value="UNDECAPRENYL-PHOSPHATE 4-DEOXY-4-FORMAMIDO-L-ARABINOSE TRANSFERASE-RELATED"/>
    <property type="match status" value="1"/>
</dbReference>
<dbReference type="InterPro" id="IPR050256">
    <property type="entry name" value="Glycosyltransferase_2"/>
</dbReference>
<dbReference type="InterPro" id="IPR029044">
    <property type="entry name" value="Nucleotide-diphossugar_trans"/>
</dbReference>
<dbReference type="Pfam" id="PF00535">
    <property type="entry name" value="Glycos_transf_2"/>
    <property type="match status" value="1"/>
</dbReference>
<dbReference type="Proteomes" id="UP001065373">
    <property type="component" value="Chromosome"/>
</dbReference>
<evidence type="ECO:0000313" key="4">
    <source>
        <dbReference type="Proteomes" id="UP001369247"/>
    </source>
</evidence>
<evidence type="ECO:0000313" key="3">
    <source>
        <dbReference type="EMBL" id="UXH32449.1"/>
    </source>
</evidence>
<dbReference type="KEGG" id="mwo:MWSIV6_0768"/>
<gene>
    <name evidence="3" type="ORF">N5910_03980</name>
    <name evidence="2" type="ORF">U2150_02050</name>
</gene>
<name>A0A9E7UHP8_METWO</name>
<sequence>MAAERIVTVIPALNEERTIESVARGALSHGDVIVVDDGSTDRTSELAARAGARVIRHERNLGKGAALKTGIREALRGSYDVIVFMDADGQHDPSLIPDLASAINGGDFVIGSRFIERNHHTMPVQRRLSNRLTTWILRFATGYSITDSQSGFRAISSRYAHLILDLPYDDYVYESEAICETSRHRLRIAEVPITCCYGDEKSYIGLGDVIQYIKFIIKLFLRRFNPGRG</sequence>
<reference evidence="2 4" key="2">
    <citation type="submission" date="2023-12" db="EMBL/GenBank/DDBJ databases">
        <title>Phenotypic and Genomic Characterization of Methanothermobacter wolfeii Strain BSEL, a CO2-Capturing Archaeon with Minimal Nutrient Requirements.</title>
        <authorList>
            <person name="Ale Enriquez F."/>
            <person name="Ahring B.K."/>
        </authorList>
    </citation>
    <scope>NUCLEOTIDE SEQUENCE [LARGE SCALE GENOMIC DNA]</scope>
    <source>
        <strain evidence="2 4">BSEL-1</strain>
    </source>
</reference>
<dbReference type="Gene3D" id="3.90.550.10">
    <property type="entry name" value="Spore Coat Polysaccharide Biosynthesis Protein SpsA, Chain A"/>
    <property type="match status" value="1"/>
</dbReference>
<proteinExistence type="predicted"/>
<dbReference type="SUPFAM" id="SSF53448">
    <property type="entry name" value="Nucleotide-diphospho-sugar transferases"/>
    <property type="match status" value="1"/>
</dbReference>
<evidence type="ECO:0000313" key="2">
    <source>
        <dbReference type="EMBL" id="MEJ8542280.1"/>
    </source>
</evidence>
<dbReference type="AlphaFoldDB" id="A0A9E7UHP8"/>
<evidence type="ECO:0000259" key="1">
    <source>
        <dbReference type="Pfam" id="PF00535"/>
    </source>
</evidence>
<feature type="domain" description="Glycosyltransferase 2-like" evidence="1">
    <location>
        <begin position="9"/>
        <end position="155"/>
    </location>
</feature>
<dbReference type="RefSeq" id="WP_074358826.1">
    <property type="nucleotide sequence ID" value="NZ_CP104550.1"/>
</dbReference>
<dbReference type="EMBL" id="CP104550">
    <property type="protein sequence ID" value="UXH32449.1"/>
    <property type="molecule type" value="Genomic_DNA"/>
</dbReference>
<dbReference type="PANTHER" id="PTHR48090:SF7">
    <property type="entry name" value="RFBJ PROTEIN"/>
    <property type="match status" value="1"/>
</dbReference>
<organism evidence="3">
    <name type="scientific">Methanothermobacter wolfeii</name>
    <name type="common">Methanobacterium wolfei</name>
    <dbReference type="NCBI Taxonomy" id="145261"/>
    <lineage>
        <taxon>Archaea</taxon>
        <taxon>Methanobacteriati</taxon>
        <taxon>Methanobacteriota</taxon>
        <taxon>Methanomada group</taxon>
        <taxon>Methanobacteria</taxon>
        <taxon>Methanobacteriales</taxon>
        <taxon>Methanobacteriaceae</taxon>
        <taxon>Methanothermobacter</taxon>
    </lineage>
</organism>
<dbReference type="InterPro" id="IPR001173">
    <property type="entry name" value="Glyco_trans_2-like"/>
</dbReference>
<dbReference type="GeneID" id="58978416"/>
<dbReference type="SMR" id="A0A9E7UHP8"/>
<protein>
    <submittedName>
        <fullName evidence="3">Glycosyltransferase family 2 protein</fullName>
    </submittedName>
</protein>
<accession>A0A9E7UHP8</accession>
<dbReference type="EMBL" id="JAXUHJ010000004">
    <property type="protein sequence ID" value="MEJ8542280.1"/>
    <property type="molecule type" value="Genomic_DNA"/>
</dbReference>